<feature type="active site" description="Proton acceptor" evidence="4">
    <location>
        <position position="153"/>
    </location>
</feature>
<keyword evidence="1 4" id="KW-0378">Hydrolase</keyword>
<evidence type="ECO:0000313" key="7">
    <source>
        <dbReference type="Proteomes" id="UP000005439"/>
    </source>
</evidence>
<name>G8TVJ2_SULAD</name>
<keyword evidence="7" id="KW-1185">Reference proteome</keyword>
<evidence type="ECO:0000259" key="5">
    <source>
        <dbReference type="PROSITE" id="PS51635"/>
    </source>
</evidence>
<dbReference type="SUPFAM" id="SSF52151">
    <property type="entry name" value="FabD/lysophospholipase-like"/>
    <property type="match status" value="1"/>
</dbReference>
<dbReference type="Gene3D" id="3.40.1090.10">
    <property type="entry name" value="Cytosolic phospholipase A2 catalytic domain"/>
    <property type="match status" value="1"/>
</dbReference>
<dbReference type="HOGENOM" id="CLU_047251_0_1_9"/>
<dbReference type="STRING" id="679936.Sulac_2448"/>
<feature type="short sequence motif" description="GXSXG" evidence="4">
    <location>
        <begin position="39"/>
        <end position="43"/>
    </location>
</feature>
<evidence type="ECO:0000256" key="4">
    <source>
        <dbReference type="PROSITE-ProRule" id="PRU01161"/>
    </source>
</evidence>
<dbReference type="GO" id="GO:0016042">
    <property type="term" value="P:lipid catabolic process"/>
    <property type="evidence" value="ECO:0007669"/>
    <property type="project" value="UniProtKB-UniRule"/>
</dbReference>
<feature type="short sequence motif" description="DGA/G" evidence="4">
    <location>
        <begin position="153"/>
        <end position="155"/>
    </location>
</feature>
<evidence type="ECO:0000256" key="2">
    <source>
        <dbReference type="ARBA" id="ARBA00022963"/>
    </source>
</evidence>
<sequence length="255" mass="27369">MAKKGVTLALSSGGARGFAHIGVIKVLEQHHIPILGIAGSSMGGLIGALYCTGYAGHMIEDLAQGVRRSHWIDFSLSKMGLVRGQKLLGMMNLLTRGLHFEDCRPPLKVVAVDIEKGEEVVIDSGSVAEGVRATTSIPGMFSPYVKDGRILVDGGVLRRVPVSLAESLADGVVVAVDVGVDLSPTVRSVFDILFQTFDIMARELRRYQPTKADVVIEPALQAVRDAEFTHVEDYIQAGEAACQAHLPEILALLEE</sequence>
<dbReference type="Proteomes" id="UP000005439">
    <property type="component" value="Chromosome"/>
</dbReference>
<dbReference type="PROSITE" id="PS51635">
    <property type="entry name" value="PNPLA"/>
    <property type="match status" value="1"/>
</dbReference>
<keyword evidence="2 4" id="KW-0442">Lipid degradation</keyword>
<dbReference type="InterPro" id="IPR016035">
    <property type="entry name" value="Acyl_Trfase/lysoPLipase"/>
</dbReference>
<evidence type="ECO:0000313" key="6">
    <source>
        <dbReference type="EMBL" id="AEW05911.1"/>
    </source>
</evidence>
<gene>
    <name evidence="6" type="ordered locus">Sulac_2448</name>
</gene>
<dbReference type="Pfam" id="PF01734">
    <property type="entry name" value="Patatin"/>
    <property type="match status" value="1"/>
</dbReference>
<dbReference type="InterPro" id="IPR050301">
    <property type="entry name" value="NTE"/>
</dbReference>
<reference evidence="7" key="1">
    <citation type="submission" date="2011-12" db="EMBL/GenBank/DDBJ databases">
        <title>The complete genome of chromosome of Sulfobacillus acidophilus DSM 10332.</title>
        <authorList>
            <person name="Lucas S."/>
            <person name="Han J."/>
            <person name="Lapidus A."/>
            <person name="Bruce D."/>
            <person name="Goodwin L."/>
            <person name="Pitluck S."/>
            <person name="Peters L."/>
            <person name="Kyrpides N."/>
            <person name="Mavromatis K."/>
            <person name="Ivanova N."/>
            <person name="Mikhailova N."/>
            <person name="Chertkov O."/>
            <person name="Saunders E."/>
            <person name="Detter J.C."/>
            <person name="Tapia R."/>
            <person name="Han C."/>
            <person name="Land M."/>
            <person name="Hauser L."/>
            <person name="Markowitz V."/>
            <person name="Cheng J.-F."/>
            <person name="Hugenholtz P."/>
            <person name="Woyke T."/>
            <person name="Wu D."/>
            <person name="Pukall R."/>
            <person name="Gehrich-Schroeter G."/>
            <person name="Schneider S."/>
            <person name="Klenk H.-P."/>
            <person name="Eisen J.A."/>
        </authorList>
    </citation>
    <scope>NUCLEOTIDE SEQUENCE [LARGE SCALE GENOMIC DNA]</scope>
    <source>
        <strain evidence="7">ATCC 700253 / DSM 10332 / NAL</strain>
    </source>
</reference>
<evidence type="ECO:0000256" key="3">
    <source>
        <dbReference type="ARBA" id="ARBA00023098"/>
    </source>
</evidence>
<dbReference type="PANTHER" id="PTHR14226">
    <property type="entry name" value="NEUROPATHY TARGET ESTERASE/SWISS CHEESE D.MELANOGASTER"/>
    <property type="match status" value="1"/>
</dbReference>
<feature type="domain" description="PNPLA" evidence="5">
    <location>
        <begin position="8"/>
        <end position="166"/>
    </location>
</feature>
<dbReference type="PANTHER" id="PTHR14226:SF76">
    <property type="entry name" value="NTE FAMILY PROTEIN RSSA"/>
    <property type="match status" value="1"/>
</dbReference>
<dbReference type="InterPro" id="IPR002641">
    <property type="entry name" value="PNPLA_dom"/>
</dbReference>
<protein>
    <submittedName>
        <fullName evidence="6">Patatin</fullName>
    </submittedName>
</protein>
<dbReference type="EMBL" id="CP003179">
    <property type="protein sequence ID" value="AEW05911.1"/>
    <property type="molecule type" value="Genomic_DNA"/>
</dbReference>
<keyword evidence="3 4" id="KW-0443">Lipid metabolism</keyword>
<proteinExistence type="predicted"/>
<dbReference type="GO" id="GO:0016787">
    <property type="term" value="F:hydrolase activity"/>
    <property type="evidence" value="ECO:0007669"/>
    <property type="project" value="UniProtKB-UniRule"/>
</dbReference>
<evidence type="ECO:0000256" key="1">
    <source>
        <dbReference type="ARBA" id="ARBA00022801"/>
    </source>
</evidence>
<comment type="caution">
    <text evidence="4">Lacks conserved residue(s) required for the propagation of feature annotation.</text>
</comment>
<accession>G8TVJ2</accession>
<feature type="active site" description="Nucleophile" evidence="4">
    <location>
        <position position="41"/>
    </location>
</feature>
<reference evidence="6 7" key="2">
    <citation type="journal article" date="2012" name="Stand. Genomic Sci.">
        <title>Complete genome sequence of the moderately thermophilic mineral-sulfide-oxidizing firmicute Sulfobacillus acidophilus type strain (NAL(T)).</title>
        <authorList>
            <person name="Anderson I."/>
            <person name="Chertkov O."/>
            <person name="Chen A."/>
            <person name="Saunders E."/>
            <person name="Lapidus A."/>
            <person name="Nolan M."/>
            <person name="Lucas S."/>
            <person name="Hammon N."/>
            <person name="Deshpande S."/>
            <person name="Cheng J.F."/>
            <person name="Han C."/>
            <person name="Tapia R."/>
            <person name="Goodwin L.A."/>
            <person name="Pitluck S."/>
            <person name="Liolios K."/>
            <person name="Pagani I."/>
            <person name="Ivanova N."/>
            <person name="Mikhailova N."/>
            <person name="Pati A."/>
            <person name="Palaniappan K."/>
            <person name="Land M."/>
            <person name="Pan C."/>
            <person name="Rohde M."/>
            <person name="Pukall R."/>
            <person name="Goker M."/>
            <person name="Detter J.C."/>
            <person name="Woyke T."/>
            <person name="Bristow J."/>
            <person name="Eisen J.A."/>
            <person name="Markowitz V."/>
            <person name="Hugenholtz P."/>
            <person name="Kyrpides N.C."/>
            <person name="Klenk H.P."/>
            <person name="Mavromatis K."/>
        </authorList>
    </citation>
    <scope>NUCLEOTIDE SEQUENCE [LARGE SCALE GENOMIC DNA]</scope>
    <source>
        <strain evidence="7">ATCC 700253 / DSM 10332 / NAL</strain>
    </source>
</reference>
<dbReference type="AlphaFoldDB" id="G8TVJ2"/>
<dbReference type="KEGG" id="sap:Sulac_2448"/>
<dbReference type="PATRIC" id="fig|679936.5.peg.2535"/>
<organism evidence="6 7">
    <name type="scientific">Sulfobacillus acidophilus (strain ATCC 700253 / DSM 10332 / NAL)</name>
    <dbReference type="NCBI Taxonomy" id="679936"/>
    <lineage>
        <taxon>Bacteria</taxon>
        <taxon>Bacillati</taxon>
        <taxon>Bacillota</taxon>
        <taxon>Clostridia</taxon>
        <taxon>Eubacteriales</taxon>
        <taxon>Clostridiales Family XVII. Incertae Sedis</taxon>
        <taxon>Sulfobacillus</taxon>
    </lineage>
</organism>